<feature type="chain" id="PRO_5002855575" evidence="3">
    <location>
        <begin position="22"/>
        <end position="467"/>
    </location>
</feature>
<organism evidence="5 6">
    <name type="scientific">Phaeodactylum tricornutum (strain CCAP 1055/1)</name>
    <dbReference type="NCBI Taxonomy" id="556484"/>
    <lineage>
        <taxon>Eukaryota</taxon>
        <taxon>Sar</taxon>
        <taxon>Stramenopiles</taxon>
        <taxon>Ochrophyta</taxon>
        <taxon>Bacillariophyta</taxon>
        <taxon>Bacillariophyceae</taxon>
        <taxon>Bacillariophycidae</taxon>
        <taxon>Naviculales</taxon>
        <taxon>Phaeodactylaceae</taxon>
        <taxon>Phaeodactylum</taxon>
    </lineage>
</organism>
<evidence type="ECO:0000256" key="1">
    <source>
        <dbReference type="ARBA" id="ARBA00006865"/>
    </source>
</evidence>
<dbReference type="STRING" id="556484.B7G945"/>
<gene>
    <name evidence="5" type="ORF">PHATRDRAFT_54973</name>
</gene>
<evidence type="ECO:0000256" key="3">
    <source>
        <dbReference type="SAM" id="SignalP"/>
    </source>
</evidence>
<dbReference type="InParanoid" id="B7G945"/>
<dbReference type="Proteomes" id="UP000000759">
    <property type="component" value="Chromosome 20"/>
</dbReference>
<dbReference type="eggNOG" id="ENOG502S1W9">
    <property type="taxonomic scope" value="Eukaryota"/>
</dbReference>
<feature type="compositionally biased region" description="Low complexity" evidence="2">
    <location>
        <begin position="335"/>
        <end position="352"/>
    </location>
</feature>
<feature type="region of interest" description="Disordered" evidence="2">
    <location>
        <begin position="239"/>
        <end position="263"/>
    </location>
</feature>
<dbReference type="PaxDb" id="2850-Phatr54973"/>
<dbReference type="InterPro" id="IPR050546">
    <property type="entry name" value="Glycosyl_Hydrlase_16"/>
</dbReference>
<feature type="compositionally biased region" description="Low complexity" evidence="2">
    <location>
        <begin position="313"/>
        <end position="328"/>
    </location>
</feature>
<dbReference type="PANTHER" id="PTHR10963">
    <property type="entry name" value="GLYCOSYL HYDROLASE-RELATED"/>
    <property type="match status" value="1"/>
</dbReference>
<protein>
    <submittedName>
        <fullName evidence="5">Endo-1,3-beta-glucosidase</fullName>
    </submittedName>
</protein>
<dbReference type="Pfam" id="PF00722">
    <property type="entry name" value="Glyco_hydro_16"/>
    <property type="match status" value="1"/>
</dbReference>
<reference evidence="5 6" key="1">
    <citation type="journal article" date="2008" name="Nature">
        <title>The Phaeodactylum genome reveals the evolutionary history of diatom genomes.</title>
        <authorList>
            <person name="Bowler C."/>
            <person name="Allen A.E."/>
            <person name="Badger J.H."/>
            <person name="Grimwood J."/>
            <person name="Jabbari K."/>
            <person name="Kuo A."/>
            <person name="Maheswari U."/>
            <person name="Martens C."/>
            <person name="Maumus F."/>
            <person name="Otillar R.P."/>
            <person name="Rayko E."/>
            <person name="Salamov A."/>
            <person name="Vandepoele K."/>
            <person name="Beszteri B."/>
            <person name="Gruber A."/>
            <person name="Heijde M."/>
            <person name="Katinka M."/>
            <person name="Mock T."/>
            <person name="Valentin K."/>
            <person name="Verret F."/>
            <person name="Berges J.A."/>
            <person name="Brownlee C."/>
            <person name="Cadoret J.P."/>
            <person name="Chiovitti A."/>
            <person name="Choi C.J."/>
            <person name="Coesel S."/>
            <person name="De Martino A."/>
            <person name="Detter J.C."/>
            <person name="Durkin C."/>
            <person name="Falciatore A."/>
            <person name="Fournet J."/>
            <person name="Haruta M."/>
            <person name="Huysman M.J."/>
            <person name="Jenkins B.D."/>
            <person name="Jiroutova K."/>
            <person name="Jorgensen R.E."/>
            <person name="Joubert Y."/>
            <person name="Kaplan A."/>
            <person name="Kroger N."/>
            <person name="Kroth P.G."/>
            <person name="La Roche J."/>
            <person name="Lindquist E."/>
            <person name="Lommer M."/>
            <person name="Martin-Jezequel V."/>
            <person name="Lopez P.J."/>
            <person name="Lucas S."/>
            <person name="Mangogna M."/>
            <person name="McGinnis K."/>
            <person name="Medlin L.K."/>
            <person name="Montsant A."/>
            <person name="Oudot-Le Secq M.P."/>
            <person name="Napoli C."/>
            <person name="Obornik M."/>
            <person name="Parker M.S."/>
            <person name="Petit J.L."/>
            <person name="Porcel B.M."/>
            <person name="Poulsen N."/>
            <person name="Robison M."/>
            <person name="Rychlewski L."/>
            <person name="Rynearson T.A."/>
            <person name="Schmutz J."/>
            <person name="Shapiro H."/>
            <person name="Siaut M."/>
            <person name="Stanley M."/>
            <person name="Sussman M.R."/>
            <person name="Taylor A.R."/>
            <person name="Vardi A."/>
            <person name="von Dassow P."/>
            <person name="Vyverman W."/>
            <person name="Willis A."/>
            <person name="Wyrwicz L.S."/>
            <person name="Rokhsar D.S."/>
            <person name="Weissenbach J."/>
            <person name="Armbrust E.V."/>
            <person name="Green B.R."/>
            <person name="Van de Peer Y."/>
            <person name="Grigoriev I.V."/>
        </authorList>
    </citation>
    <scope>NUCLEOTIDE SEQUENCE [LARGE SCALE GENOMIC DNA]</scope>
    <source>
        <strain evidence="5 6">CCAP 1055/1</strain>
    </source>
</reference>
<feature type="signal peptide" evidence="3">
    <location>
        <begin position="1"/>
        <end position="21"/>
    </location>
</feature>
<proteinExistence type="inferred from homology"/>
<comment type="similarity">
    <text evidence="1">Belongs to the glycosyl hydrolase 16 family.</text>
</comment>
<accession>B7G945</accession>
<dbReference type="RefSeq" id="XP_002183706.1">
    <property type="nucleotide sequence ID" value="XM_002183670.1"/>
</dbReference>
<dbReference type="SUPFAM" id="SSF49899">
    <property type="entry name" value="Concanavalin A-like lectins/glucanases"/>
    <property type="match status" value="1"/>
</dbReference>
<evidence type="ECO:0000256" key="2">
    <source>
        <dbReference type="SAM" id="MobiDB-lite"/>
    </source>
</evidence>
<dbReference type="PROSITE" id="PS51762">
    <property type="entry name" value="GH16_2"/>
    <property type="match status" value="1"/>
</dbReference>
<feature type="domain" description="GH16" evidence="4">
    <location>
        <begin position="18"/>
        <end position="305"/>
    </location>
</feature>
<dbReference type="EMBL" id="CM000622">
    <property type="protein sequence ID" value="EEC44888.1"/>
    <property type="molecule type" value="Genomic_DNA"/>
</dbReference>
<dbReference type="InterPro" id="IPR000757">
    <property type="entry name" value="Beta-glucanase-like"/>
</dbReference>
<dbReference type="GO" id="GO:0004553">
    <property type="term" value="F:hydrolase activity, hydrolyzing O-glycosyl compounds"/>
    <property type="evidence" value="ECO:0007669"/>
    <property type="project" value="InterPro"/>
</dbReference>
<dbReference type="PANTHER" id="PTHR10963:SF55">
    <property type="entry name" value="GLYCOSIDE HYDROLASE FAMILY 16 PROTEIN"/>
    <property type="match status" value="1"/>
</dbReference>
<dbReference type="GeneID" id="7195260"/>
<dbReference type="CDD" id="cd08023">
    <property type="entry name" value="GH16_laminarinase_like"/>
    <property type="match status" value="1"/>
</dbReference>
<dbReference type="HOGENOM" id="CLU_563206_0_0_1"/>
<evidence type="ECO:0000313" key="5">
    <source>
        <dbReference type="EMBL" id="EEC44888.1"/>
    </source>
</evidence>
<dbReference type="AlphaFoldDB" id="B7G945"/>
<sequence>MHTRTIVALMSTAIAVGIVAAQTPVWSEEFNGDSLDTNVWSYDLGAGGWGNGELQTYREENAVVRDGNLLITVQREGSGGFSSARIKTENKLSFKYGIVQANISAPDVIAGLWPAFWTMGNDFAQVGWPAAGELDIMEIGQGLGIAEGVGNKRLVSAAHWEFNETRATYARTFDHPTDLNGTYHVYKMDWTPTRISTYVDDFMIWDMLIDPENCVDCEELHSPHFFLLNVAVGGGFTSGSSSSSSGGSSGIGSSSSGVGSSGCGGSSGSSGVNACGGLLTPEGITAPLPGTMAVDFIRIFGNDFTEINVPVQTASSDSPTTTPVSSPTMAPQTGSPTTAPVPAATSTKSPSAEPVVAASTKAPSALPVAKSSTDAPTRAPVERLPTSSKSGKGSSSKSGGKSKSSKSGGKSSSSKSGGKSSSSKSGGKSSSSKSGGTGSTESSSDSESHHLGNAIRKRVLQCPVGVG</sequence>
<evidence type="ECO:0000313" key="6">
    <source>
        <dbReference type="Proteomes" id="UP000000759"/>
    </source>
</evidence>
<feature type="region of interest" description="Disordered" evidence="2">
    <location>
        <begin position="312"/>
        <end position="467"/>
    </location>
</feature>
<dbReference type="GO" id="GO:0005975">
    <property type="term" value="P:carbohydrate metabolic process"/>
    <property type="evidence" value="ECO:0007669"/>
    <property type="project" value="InterPro"/>
</dbReference>
<feature type="compositionally biased region" description="Low complexity" evidence="2">
    <location>
        <begin position="387"/>
        <end position="445"/>
    </location>
</feature>
<name>B7G945_PHATC</name>
<dbReference type="InterPro" id="IPR013320">
    <property type="entry name" value="ConA-like_dom_sf"/>
</dbReference>
<feature type="compositionally biased region" description="Low complexity" evidence="2">
    <location>
        <begin position="239"/>
        <end position="258"/>
    </location>
</feature>
<dbReference type="OrthoDB" id="47817at2759"/>
<keyword evidence="6" id="KW-1185">Reference proteome</keyword>
<evidence type="ECO:0000259" key="4">
    <source>
        <dbReference type="PROSITE" id="PS51762"/>
    </source>
</evidence>
<dbReference type="KEGG" id="pti:PHATRDRAFT_54973"/>
<dbReference type="Gene3D" id="2.60.120.200">
    <property type="match status" value="1"/>
</dbReference>
<keyword evidence="3" id="KW-0732">Signal</keyword>
<reference evidence="6" key="2">
    <citation type="submission" date="2008-08" db="EMBL/GenBank/DDBJ databases">
        <authorList>
            <consortium name="Diatom Consortium"/>
            <person name="Grigoriev I."/>
            <person name="Grimwood J."/>
            <person name="Kuo A."/>
            <person name="Otillar R.P."/>
            <person name="Salamov A."/>
            <person name="Detter J.C."/>
            <person name="Lindquist E."/>
            <person name="Shapiro H."/>
            <person name="Lucas S."/>
            <person name="Glavina del Rio T."/>
            <person name="Pitluck S."/>
            <person name="Rokhsar D."/>
            <person name="Bowler C."/>
        </authorList>
    </citation>
    <scope>GENOME REANNOTATION</scope>
    <source>
        <strain evidence="6">CCAP 1055/1</strain>
    </source>
</reference>